<evidence type="ECO:0000313" key="2">
    <source>
        <dbReference type="EMBL" id="KAJ7609146.1"/>
    </source>
</evidence>
<proteinExistence type="predicted"/>
<reference evidence="1" key="1">
    <citation type="submission" date="2023-03" db="EMBL/GenBank/DDBJ databases">
        <title>Massive genome expansion in bonnet fungi (Mycena s.s.) driven by repeated elements and novel gene families across ecological guilds.</title>
        <authorList>
            <consortium name="Lawrence Berkeley National Laboratory"/>
            <person name="Harder C.B."/>
            <person name="Miyauchi S."/>
            <person name="Viragh M."/>
            <person name="Kuo A."/>
            <person name="Thoen E."/>
            <person name="Andreopoulos B."/>
            <person name="Lu D."/>
            <person name="Skrede I."/>
            <person name="Drula E."/>
            <person name="Henrissat B."/>
            <person name="Morin E."/>
            <person name="Kohler A."/>
            <person name="Barry K."/>
            <person name="LaButti K."/>
            <person name="Morin E."/>
            <person name="Salamov A."/>
            <person name="Lipzen A."/>
            <person name="Mereny Z."/>
            <person name="Hegedus B."/>
            <person name="Baldrian P."/>
            <person name="Stursova M."/>
            <person name="Weitz H."/>
            <person name="Taylor A."/>
            <person name="Grigoriev I.V."/>
            <person name="Nagy L.G."/>
            <person name="Martin F."/>
            <person name="Kauserud H."/>
        </authorList>
    </citation>
    <scope>NUCLEOTIDE SEQUENCE</scope>
    <source>
        <strain evidence="1">9284</strain>
    </source>
</reference>
<gene>
    <name evidence="1" type="ORF">FB45DRAFT_945076</name>
    <name evidence="2" type="ORF">FB45DRAFT_945541</name>
</gene>
<name>A0AAD7F8L0_9AGAR</name>
<dbReference type="EMBL" id="JARKIF010000042">
    <property type="protein sequence ID" value="KAJ7608996.1"/>
    <property type="molecule type" value="Genomic_DNA"/>
</dbReference>
<protein>
    <recommendedName>
        <fullName evidence="4">F-box domain-containing protein</fullName>
    </recommendedName>
</protein>
<evidence type="ECO:0008006" key="4">
    <source>
        <dbReference type="Google" id="ProtNLM"/>
    </source>
</evidence>
<sequence>MTSTCPQCGAFTKLPTEGLDLTTLVDPQTAARHMKLMQTNDPPVGITPAYLRDVLSKTSSRLGVLDGEISRLRVQLQQLEEEHLLLSDYHRNTSSILSPLRRVPDEIIAEIFAWTMPSPAESEGFDVTQSPWILGHISSHWRAIALSIPSLWSMVSIRPGSAANPLPMAELQLRRARNLKIHFYGDEDEDATEQLNLFNFLARHSAVWEELSIQLTTFLVPRLVALRGRLPLLRRLWIQWDREGSDRGVDSIQCFDNAPSLVDVGSIGESRFIPILLPAHQLTSYRVDGPWREHQSLLKAARNLVEARIVIVFDQDRFWPDADPIDMPHLQRLYVSDVSVLKYVRAPALSEIAMHLGREEDPAAEFDAFLSRSSCTPQRLCLTGLPSAVVCTELLKKHTFITRLALAFDAADAARDHNENEYDIYNLLAEIVATHLVAFTYKAEEAPVLPHLEELYFGVLAGVFLVDYPLFLDMLESRTRAGTSLCSAAFLTTKQRAELDDAAAERFDALESEGLSVWVESGARNMIELWMYACPWN</sequence>
<organism evidence="1 3">
    <name type="scientific">Roridomyces roridus</name>
    <dbReference type="NCBI Taxonomy" id="1738132"/>
    <lineage>
        <taxon>Eukaryota</taxon>
        <taxon>Fungi</taxon>
        <taxon>Dikarya</taxon>
        <taxon>Basidiomycota</taxon>
        <taxon>Agaricomycotina</taxon>
        <taxon>Agaricomycetes</taxon>
        <taxon>Agaricomycetidae</taxon>
        <taxon>Agaricales</taxon>
        <taxon>Marasmiineae</taxon>
        <taxon>Mycenaceae</taxon>
        <taxon>Roridomyces</taxon>
    </lineage>
</organism>
<dbReference type="EMBL" id="JARKIF010000042">
    <property type="protein sequence ID" value="KAJ7609146.1"/>
    <property type="molecule type" value="Genomic_DNA"/>
</dbReference>
<dbReference type="AlphaFoldDB" id="A0AAD7F8L0"/>
<keyword evidence="3" id="KW-1185">Reference proteome</keyword>
<evidence type="ECO:0000313" key="1">
    <source>
        <dbReference type="EMBL" id="KAJ7608996.1"/>
    </source>
</evidence>
<comment type="caution">
    <text evidence="1">The sequence shown here is derived from an EMBL/GenBank/DDBJ whole genome shotgun (WGS) entry which is preliminary data.</text>
</comment>
<accession>A0AAD7F8L0</accession>
<evidence type="ECO:0000313" key="3">
    <source>
        <dbReference type="Proteomes" id="UP001221142"/>
    </source>
</evidence>
<dbReference type="Proteomes" id="UP001221142">
    <property type="component" value="Unassembled WGS sequence"/>
</dbReference>